<evidence type="ECO:0000313" key="1">
    <source>
        <dbReference type="EMBL" id="WQF78683.1"/>
    </source>
</evidence>
<dbReference type="Proteomes" id="UP001322277">
    <property type="component" value="Chromosome 2"/>
</dbReference>
<gene>
    <name evidence="1" type="ORF">CDEST_03697</name>
</gene>
<keyword evidence="2" id="KW-1185">Reference proteome</keyword>
<evidence type="ECO:0000313" key="2">
    <source>
        <dbReference type="Proteomes" id="UP001322277"/>
    </source>
</evidence>
<reference evidence="2" key="1">
    <citation type="journal article" date="2023" name="bioRxiv">
        <title>Complete genome of the Medicago anthracnose fungus, Colletotrichum destructivum, reveals a mini-chromosome-like region within a core chromosome.</title>
        <authorList>
            <person name="Lapalu N."/>
            <person name="Simon A."/>
            <person name="Lu A."/>
            <person name="Plaumann P.-L."/>
            <person name="Amselem J."/>
            <person name="Pigne S."/>
            <person name="Auger A."/>
            <person name="Koch C."/>
            <person name="Dallery J.-F."/>
            <person name="O'Connell R.J."/>
        </authorList>
    </citation>
    <scope>NUCLEOTIDE SEQUENCE [LARGE SCALE GENOMIC DNA]</scope>
    <source>
        <strain evidence="2">CBS 520.97</strain>
    </source>
</reference>
<proteinExistence type="predicted"/>
<protein>
    <submittedName>
        <fullName evidence="1">Uncharacterized protein</fullName>
    </submittedName>
</protein>
<accession>A0AAX4I6T2</accession>
<name>A0AAX4I6T2_9PEZI</name>
<dbReference type="GeneID" id="87940200"/>
<dbReference type="RefSeq" id="XP_062775907.1">
    <property type="nucleotide sequence ID" value="XM_062919856.1"/>
</dbReference>
<organism evidence="1 2">
    <name type="scientific">Colletotrichum destructivum</name>
    <dbReference type="NCBI Taxonomy" id="34406"/>
    <lineage>
        <taxon>Eukaryota</taxon>
        <taxon>Fungi</taxon>
        <taxon>Dikarya</taxon>
        <taxon>Ascomycota</taxon>
        <taxon>Pezizomycotina</taxon>
        <taxon>Sordariomycetes</taxon>
        <taxon>Hypocreomycetidae</taxon>
        <taxon>Glomerellales</taxon>
        <taxon>Glomerellaceae</taxon>
        <taxon>Colletotrichum</taxon>
        <taxon>Colletotrichum destructivum species complex</taxon>
    </lineage>
</organism>
<dbReference type="KEGG" id="cdet:87940200"/>
<dbReference type="EMBL" id="CP137306">
    <property type="protein sequence ID" value="WQF78683.1"/>
    <property type="molecule type" value="Genomic_DNA"/>
</dbReference>
<sequence>MTSSKYLRLQPADFLHYFIFLHVSQCPSVFVHGLSSALLSPHTPNVSSQAPDILQKTPVFLPLCCLSVAVRGTLQPAPETSTQSTQPSSPRGTRILFCSGLVLI</sequence>
<dbReference type="AlphaFoldDB" id="A0AAX4I6T2"/>